<dbReference type="OrthoDB" id="9813903at2"/>
<dbReference type="InterPro" id="IPR035919">
    <property type="entry name" value="EAL_sf"/>
</dbReference>
<dbReference type="Gene3D" id="3.20.20.450">
    <property type="entry name" value="EAL domain"/>
    <property type="match status" value="1"/>
</dbReference>
<feature type="domain" description="Response regulatory" evidence="2">
    <location>
        <begin position="8"/>
        <end position="131"/>
    </location>
</feature>
<evidence type="ECO:0000313" key="4">
    <source>
        <dbReference type="EMBL" id="MTW06307.1"/>
    </source>
</evidence>
<dbReference type="AlphaFoldDB" id="A0A6L6Q948"/>
<reference evidence="4 5" key="1">
    <citation type="submission" date="2019-11" db="EMBL/GenBank/DDBJ databases">
        <title>Type strains purchased from KCTC, JCM and DSMZ.</title>
        <authorList>
            <person name="Lu H."/>
        </authorList>
    </citation>
    <scope>NUCLEOTIDE SEQUENCE [LARGE SCALE GENOMIC DNA]</scope>
    <source>
        <strain evidence="4 5">KCTC 42409</strain>
    </source>
</reference>
<dbReference type="SMART" id="SM00448">
    <property type="entry name" value="REC"/>
    <property type="match status" value="1"/>
</dbReference>
<accession>A0A6L6Q948</accession>
<name>A0A6L6Q948_9BURK</name>
<dbReference type="CDD" id="cd01948">
    <property type="entry name" value="EAL"/>
    <property type="match status" value="1"/>
</dbReference>
<gene>
    <name evidence="4" type="ORF">GM668_29965</name>
</gene>
<dbReference type="RefSeq" id="WP_155442636.1">
    <property type="nucleotide sequence ID" value="NZ_WNLA01000051.1"/>
</dbReference>
<dbReference type="Pfam" id="PF00563">
    <property type="entry name" value="EAL"/>
    <property type="match status" value="1"/>
</dbReference>
<dbReference type="InterPro" id="IPR001789">
    <property type="entry name" value="Sig_transdc_resp-reg_receiver"/>
</dbReference>
<organism evidence="4 5">
    <name type="scientific">Pseudoduganella ginsengisoli</name>
    <dbReference type="NCBI Taxonomy" id="1462440"/>
    <lineage>
        <taxon>Bacteria</taxon>
        <taxon>Pseudomonadati</taxon>
        <taxon>Pseudomonadota</taxon>
        <taxon>Betaproteobacteria</taxon>
        <taxon>Burkholderiales</taxon>
        <taxon>Oxalobacteraceae</taxon>
        <taxon>Telluria group</taxon>
        <taxon>Pseudoduganella</taxon>
    </lineage>
</organism>
<feature type="modified residue" description="4-aspartylphosphate" evidence="1">
    <location>
        <position position="60"/>
    </location>
</feature>
<protein>
    <submittedName>
        <fullName evidence="4">EAL domain-containing protein</fullName>
    </submittedName>
</protein>
<dbReference type="PANTHER" id="PTHR33121:SF79">
    <property type="entry name" value="CYCLIC DI-GMP PHOSPHODIESTERASE PDED-RELATED"/>
    <property type="match status" value="1"/>
</dbReference>
<evidence type="ECO:0000313" key="5">
    <source>
        <dbReference type="Proteomes" id="UP000484015"/>
    </source>
</evidence>
<dbReference type="PANTHER" id="PTHR33121">
    <property type="entry name" value="CYCLIC DI-GMP PHOSPHODIESTERASE PDEF"/>
    <property type="match status" value="1"/>
</dbReference>
<dbReference type="Proteomes" id="UP000484015">
    <property type="component" value="Unassembled WGS sequence"/>
</dbReference>
<dbReference type="GO" id="GO:0000160">
    <property type="term" value="P:phosphorelay signal transduction system"/>
    <property type="evidence" value="ECO:0007669"/>
    <property type="project" value="InterPro"/>
</dbReference>
<dbReference type="SUPFAM" id="SSF141868">
    <property type="entry name" value="EAL domain-like"/>
    <property type="match status" value="1"/>
</dbReference>
<dbReference type="Gene3D" id="3.40.50.2300">
    <property type="match status" value="1"/>
</dbReference>
<dbReference type="PROSITE" id="PS50110">
    <property type="entry name" value="RESPONSE_REGULATORY"/>
    <property type="match status" value="1"/>
</dbReference>
<evidence type="ECO:0000259" key="3">
    <source>
        <dbReference type="PROSITE" id="PS50883"/>
    </source>
</evidence>
<dbReference type="SMART" id="SM00052">
    <property type="entry name" value="EAL"/>
    <property type="match status" value="1"/>
</dbReference>
<dbReference type="SUPFAM" id="SSF52172">
    <property type="entry name" value="CheY-like"/>
    <property type="match status" value="1"/>
</dbReference>
<dbReference type="EMBL" id="WNLA01000051">
    <property type="protein sequence ID" value="MTW06307.1"/>
    <property type="molecule type" value="Genomic_DNA"/>
</dbReference>
<sequence length="410" mass="43940">MQDWSNCTAMVVEDSAVQRDHMVGLLRQAGFGNVLQACDGIDALRKLEARGIPVELVLTDLDMPGMDGLELIRHLRELGLAASLAVASAREIRLAEAAASMQGVPARMQLLGTVLKPVHFDMLQSLLAQADAQALCVAAASVPAAEEVEAALAQQQFIPYFEPRIDVAGGMLRGVDVHACWQHPERGLIRAARFLPALEDSAAIAPLAMSIARQALAQLKAWHDIGLVTLTMSIRLPAELLADRRMVDQLTSCVHDHGVAQRSVTWECQEAVLTSAAPLSIANLAHLSLRGFGIGIAGYRAGQTTQQQLARCPLTELRIDHVIVHEASQQPARAAMLQQSIEAAHQLRIAVVAEGVEHGADLALLRSYGCEMAQGPLVAAPMAAQTLVGWIKGNRRRLKELAAVDGSVNA</sequence>
<keyword evidence="1" id="KW-0597">Phosphoprotein</keyword>
<evidence type="ECO:0000259" key="2">
    <source>
        <dbReference type="PROSITE" id="PS50110"/>
    </source>
</evidence>
<dbReference type="Pfam" id="PF00072">
    <property type="entry name" value="Response_reg"/>
    <property type="match status" value="1"/>
</dbReference>
<dbReference type="PROSITE" id="PS50883">
    <property type="entry name" value="EAL"/>
    <property type="match status" value="1"/>
</dbReference>
<feature type="domain" description="EAL" evidence="3">
    <location>
        <begin position="141"/>
        <end position="395"/>
    </location>
</feature>
<dbReference type="InterPro" id="IPR050706">
    <property type="entry name" value="Cyclic-di-GMP_PDE-like"/>
</dbReference>
<evidence type="ECO:0000256" key="1">
    <source>
        <dbReference type="PROSITE-ProRule" id="PRU00169"/>
    </source>
</evidence>
<keyword evidence="5" id="KW-1185">Reference proteome</keyword>
<dbReference type="InterPro" id="IPR001633">
    <property type="entry name" value="EAL_dom"/>
</dbReference>
<dbReference type="InterPro" id="IPR011006">
    <property type="entry name" value="CheY-like_superfamily"/>
</dbReference>
<dbReference type="GO" id="GO:0071111">
    <property type="term" value="F:cyclic-guanylate-specific phosphodiesterase activity"/>
    <property type="evidence" value="ECO:0007669"/>
    <property type="project" value="InterPro"/>
</dbReference>
<proteinExistence type="predicted"/>
<comment type="caution">
    <text evidence="4">The sequence shown here is derived from an EMBL/GenBank/DDBJ whole genome shotgun (WGS) entry which is preliminary data.</text>
</comment>